<dbReference type="FunFam" id="3.40.50.300:FF:000195">
    <property type="entry name" value="ATP-dependent zinc metalloprotease FTSH 11"/>
    <property type="match status" value="1"/>
</dbReference>
<evidence type="ECO:0000256" key="3">
    <source>
        <dbReference type="ARBA" id="ARBA00010044"/>
    </source>
</evidence>
<dbReference type="GO" id="GO:0046872">
    <property type="term" value="F:metal ion binding"/>
    <property type="evidence" value="ECO:0007669"/>
    <property type="project" value="UniProtKB-KW"/>
</dbReference>
<evidence type="ECO:0000256" key="7">
    <source>
        <dbReference type="ARBA" id="ARBA00022801"/>
    </source>
</evidence>
<keyword evidence="8" id="KW-0862">Zinc</keyword>
<gene>
    <name evidence="14" type="ORF">CDAUBV1_LOCUS2555</name>
</gene>
<dbReference type="Pfam" id="PF00004">
    <property type="entry name" value="AAA"/>
    <property type="match status" value="1"/>
</dbReference>
<proteinExistence type="inferred from homology"/>
<evidence type="ECO:0000313" key="15">
    <source>
        <dbReference type="Proteomes" id="UP001497525"/>
    </source>
</evidence>
<dbReference type="Gene3D" id="3.40.50.300">
    <property type="entry name" value="P-loop containing nucleotide triphosphate hydrolases"/>
    <property type="match status" value="1"/>
</dbReference>
<evidence type="ECO:0000256" key="8">
    <source>
        <dbReference type="ARBA" id="ARBA00022833"/>
    </source>
</evidence>
<evidence type="ECO:0000259" key="13">
    <source>
        <dbReference type="SMART" id="SM00382"/>
    </source>
</evidence>
<feature type="region of interest" description="Disordered" evidence="12">
    <location>
        <begin position="601"/>
        <end position="642"/>
    </location>
</feature>
<keyword evidence="11" id="KW-0547">Nucleotide-binding</keyword>
<dbReference type="SUPFAM" id="SSF52540">
    <property type="entry name" value="P-loop containing nucleoside triphosphate hydrolases"/>
    <property type="match status" value="1"/>
</dbReference>
<reference evidence="14" key="1">
    <citation type="submission" date="2024-06" db="EMBL/GenBank/DDBJ databases">
        <authorList>
            <person name="Liu X."/>
            <person name="Lenzi L."/>
            <person name="Haldenby T S."/>
            <person name="Uol C."/>
        </authorList>
    </citation>
    <scope>NUCLEOTIDE SEQUENCE</scope>
</reference>
<dbReference type="Proteomes" id="UP001497525">
    <property type="component" value="Unassembled WGS sequence"/>
</dbReference>
<evidence type="ECO:0000256" key="10">
    <source>
        <dbReference type="ARBA" id="ARBA00023128"/>
    </source>
</evidence>
<dbReference type="PROSITE" id="PS00674">
    <property type="entry name" value="AAA"/>
    <property type="match status" value="1"/>
</dbReference>
<dbReference type="GO" id="GO:0004176">
    <property type="term" value="F:ATP-dependent peptidase activity"/>
    <property type="evidence" value="ECO:0007669"/>
    <property type="project" value="InterPro"/>
</dbReference>
<dbReference type="InterPro" id="IPR003593">
    <property type="entry name" value="AAA+_ATPase"/>
</dbReference>
<comment type="similarity">
    <text evidence="4">In the N-terminal section; belongs to the AAA ATPase family.</text>
</comment>
<keyword evidence="9" id="KW-0482">Metalloprotease</keyword>
<dbReference type="Pfam" id="PF17862">
    <property type="entry name" value="AAA_lid_3"/>
    <property type="match status" value="1"/>
</dbReference>
<keyword evidence="7" id="KW-0378">Hydrolase</keyword>
<evidence type="ECO:0000256" key="5">
    <source>
        <dbReference type="ARBA" id="ARBA00022670"/>
    </source>
</evidence>
<dbReference type="InterPro" id="IPR003959">
    <property type="entry name" value="ATPase_AAA_core"/>
</dbReference>
<dbReference type="GO" id="GO:0005743">
    <property type="term" value="C:mitochondrial inner membrane"/>
    <property type="evidence" value="ECO:0007669"/>
    <property type="project" value="TreeGrafter"/>
</dbReference>
<dbReference type="SMART" id="SM00382">
    <property type="entry name" value="AAA"/>
    <property type="match status" value="1"/>
</dbReference>
<dbReference type="GO" id="GO:0005524">
    <property type="term" value="F:ATP binding"/>
    <property type="evidence" value="ECO:0007669"/>
    <property type="project" value="UniProtKB-KW"/>
</dbReference>
<feature type="domain" description="AAA+ ATPase" evidence="13">
    <location>
        <begin position="208"/>
        <end position="345"/>
    </location>
</feature>
<dbReference type="GO" id="GO:0004222">
    <property type="term" value="F:metalloendopeptidase activity"/>
    <property type="evidence" value="ECO:0007669"/>
    <property type="project" value="InterPro"/>
</dbReference>
<dbReference type="CDD" id="cd19501">
    <property type="entry name" value="RecA-like_FtsH"/>
    <property type="match status" value="1"/>
</dbReference>
<dbReference type="Pfam" id="PF01434">
    <property type="entry name" value="Peptidase_M41"/>
    <property type="match status" value="1"/>
</dbReference>
<evidence type="ECO:0000256" key="6">
    <source>
        <dbReference type="ARBA" id="ARBA00022723"/>
    </source>
</evidence>
<comment type="subcellular location">
    <subcellularLocation>
        <location evidence="2">Mitochondrion</location>
    </subcellularLocation>
</comment>
<organism evidence="14 15">
    <name type="scientific">Calicophoron daubneyi</name>
    <name type="common">Rumen fluke</name>
    <name type="synonym">Paramphistomum daubneyi</name>
    <dbReference type="NCBI Taxonomy" id="300641"/>
    <lineage>
        <taxon>Eukaryota</taxon>
        <taxon>Metazoa</taxon>
        <taxon>Spiralia</taxon>
        <taxon>Lophotrochozoa</taxon>
        <taxon>Platyhelminthes</taxon>
        <taxon>Trematoda</taxon>
        <taxon>Digenea</taxon>
        <taxon>Plagiorchiida</taxon>
        <taxon>Pronocephalata</taxon>
        <taxon>Paramphistomoidea</taxon>
        <taxon>Paramphistomidae</taxon>
        <taxon>Calicophoron</taxon>
    </lineage>
</organism>
<comment type="similarity">
    <text evidence="11">Belongs to the AAA ATPase family.</text>
</comment>
<evidence type="ECO:0000256" key="4">
    <source>
        <dbReference type="ARBA" id="ARBA00010550"/>
    </source>
</evidence>
<dbReference type="InterPro" id="IPR027417">
    <property type="entry name" value="P-loop_NTPase"/>
</dbReference>
<evidence type="ECO:0000256" key="9">
    <source>
        <dbReference type="ARBA" id="ARBA00023049"/>
    </source>
</evidence>
<dbReference type="GO" id="GO:0006515">
    <property type="term" value="P:protein quality control for misfolded or incompletely synthesized proteins"/>
    <property type="evidence" value="ECO:0007669"/>
    <property type="project" value="TreeGrafter"/>
</dbReference>
<name>A0AAV2T255_CALDB</name>
<dbReference type="InterPro" id="IPR000642">
    <property type="entry name" value="Peptidase_M41"/>
</dbReference>
<evidence type="ECO:0000256" key="12">
    <source>
        <dbReference type="SAM" id="MobiDB-lite"/>
    </source>
</evidence>
<dbReference type="InterPro" id="IPR041569">
    <property type="entry name" value="AAA_lid_3"/>
</dbReference>
<comment type="caution">
    <text evidence="14">The sequence shown here is derived from an EMBL/GenBank/DDBJ whole genome shotgun (WGS) entry which is preliminary data.</text>
</comment>
<evidence type="ECO:0000256" key="1">
    <source>
        <dbReference type="ARBA" id="ARBA00001947"/>
    </source>
</evidence>
<evidence type="ECO:0000313" key="14">
    <source>
        <dbReference type="EMBL" id="CAL5130488.1"/>
    </source>
</evidence>
<dbReference type="InterPro" id="IPR037219">
    <property type="entry name" value="Peptidase_M41-like"/>
</dbReference>
<dbReference type="FunFam" id="1.20.58.760:FF:000001">
    <property type="entry name" value="ATP-dependent zinc metalloprotease FtsH"/>
    <property type="match status" value="1"/>
</dbReference>
<feature type="region of interest" description="Disordered" evidence="12">
    <location>
        <begin position="58"/>
        <end position="80"/>
    </location>
</feature>
<dbReference type="GO" id="GO:0016887">
    <property type="term" value="F:ATP hydrolysis activity"/>
    <property type="evidence" value="ECO:0007669"/>
    <property type="project" value="InterPro"/>
</dbReference>
<dbReference type="PANTHER" id="PTHR23076:SF97">
    <property type="entry name" value="ATP-DEPENDENT ZINC METALLOPROTEASE YME1L1"/>
    <property type="match status" value="1"/>
</dbReference>
<dbReference type="Gene3D" id="1.20.58.760">
    <property type="entry name" value="Peptidase M41"/>
    <property type="match status" value="1"/>
</dbReference>
<dbReference type="GO" id="GO:0007005">
    <property type="term" value="P:mitochondrion organization"/>
    <property type="evidence" value="ECO:0007669"/>
    <property type="project" value="TreeGrafter"/>
</dbReference>
<comment type="cofactor">
    <cofactor evidence="1">
        <name>Zn(2+)</name>
        <dbReference type="ChEBI" id="CHEBI:29105"/>
    </cofactor>
</comment>
<dbReference type="PANTHER" id="PTHR23076">
    <property type="entry name" value="METALLOPROTEASE M41 FTSH"/>
    <property type="match status" value="1"/>
</dbReference>
<dbReference type="AlphaFoldDB" id="A0AAV2T255"/>
<keyword evidence="11" id="KW-0067">ATP-binding</keyword>
<accession>A0AAV2T255</accession>
<evidence type="ECO:0000256" key="11">
    <source>
        <dbReference type="RuleBase" id="RU003651"/>
    </source>
</evidence>
<dbReference type="Gene3D" id="1.10.8.60">
    <property type="match status" value="1"/>
</dbReference>
<evidence type="ECO:0000256" key="2">
    <source>
        <dbReference type="ARBA" id="ARBA00004173"/>
    </source>
</evidence>
<keyword evidence="5" id="KW-0645">Protease</keyword>
<dbReference type="FunFam" id="1.10.8.60:FF:000001">
    <property type="entry name" value="ATP-dependent zinc metalloprotease FtsH"/>
    <property type="match status" value="1"/>
</dbReference>
<dbReference type="InterPro" id="IPR003960">
    <property type="entry name" value="ATPase_AAA_CS"/>
</dbReference>
<comment type="similarity">
    <text evidence="3">In the C-terminal section; belongs to the peptidase M41 family.</text>
</comment>
<keyword evidence="10" id="KW-0496">Mitochondrion</keyword>
<protein>
    <recommendedName>
        <fullName evidence="13">AAA+ ATPase domain-containing protein</fullName>
    </recommendedName>
</protein>
<sequence length="642" mass="70074">MFTHSHAVAPMVLHHNLQAVRRMLSSLANSSPRRLVAVCCVAPAFGLNRRYFFGRGQSTSGPHSSFILDTRKPRQKGAKSAGVTQSDLKEILKDHTPAIQLQMIEAYRRGLQSSTEKDRKWRAFEFISNNFGKVVVIGIVCYFLFRSSDRIIGGGFPKMLDPSVASFAENANVKFSDVQGCDEVKKELQDVVEFLRNPEKFNKLGAKLPKGVLLVGPPGVGKTLLAKAVSGEAEVPFLYVSGSSFEEVFVGMGASRVRQLFTAAKQNSPCVIFIDEIDSVGRNRTSSPHHPYANQTINQLLAEMDGFQPTEGIIVLGATNQAKDLDKALLRPGRFDVQIHVSAPTFEGRIALFRLYLNKVKTAADLDVEKLAHGTVGYTGADIQNLVNQAAIAAGLRNDVAVTMKHLWDARDRLLMGPARRKPLDNRTNEISAYHEAGHALVALLTPESTPLHKVTIIPRGESGGHTSFLPDKDLSFYTRSELLAKLDVFMGGRVGEELAFGPEKITTGASQDFVQATILAEKMVLQFGLSSNLGPRVIDPHEPQLSPARRELIDKEVDKLLNDSLARTRTVLSSHSKQHKMLAEALLHYETLSKEEVADVLAGKMKPPKRPSPPVPSNALPGGSQLPAASGQSTPAPEAHV</sequence>
<dbReference type="SUPFAM" id="SSF140990">
    <property type="entry name" value="FtsH protease domain-like"/>
    <property type="match status" value="1"/>
</dbReference>
<dbReference type="EMBL" id="CAXLJL010000068">
    <property type="protein sequence ID" value="CAL5130488.1"/>
    <property type="molecule type" value="Genomic_DNA"/>
</dbReference>
<keyword evidence="6" id="KW-0479">Metal-binding</keyword>